<dbReference type="Pfam" id="PF16344">
    <property type="entry name" value="FecR_C"/>
    <property type="match status" value="1"/>
</dbReference>
<keyword evidence="1" id="KW-0812">Transmembrane</keyword>
<evidence type="ECO:0000259" key="2">
    <source>
        <dbReference type="Pfam" id="PF16344"/>
    </source>
</evidence>
<gene>
    <name evidence="3" type="ORF">SAMN04487900_11681</name>
</gene>
<organism evidence="3 4">
    <name type="scientific">Prevotella communis</name>
    <dbReference type="NCBI Taxonomy" id="2913614"/>
    <lineage>
        <taxon>Bacteria</taxon>
        <taxon>Pseudomonadati</taxon>
        <taxon>Bacteroidota</taxon>
        <taxon>Bacteroidia</taxon>
        <taxon>Bacteroidales</taxon>
        <taxon>Prevotellaceae</taxon>
        <taxon>Prevotella</taxon>
    </lineage>
</organism>
<evidence type="ECO:0000313" key="3">
    <source>
        <dbReference type="EMBL" id="SDO34202.1"/>
    </source>
</evidence>
<comment type="caution">
    <text evidence="3">The sequence shown here is derived from an EMBL/GenBank/DDBJ whole genome shotgun (WGS) entry which is preliminary data.</text>
</comment>
<dbReference type="OrthoDB" id="1067533at2"/>
<feature type="domain" description="Protein FecR C-terminal" evidence="2">
    <location>
        <begin position="138"/>
        <end position="206"/>
    </location>
</feature>
<accession>A0A1H0IS99</accession>
<dbReference type="Proteomes" id="UP000199134">
    <property type="component" value="Unassembled WGS sequence"/>
</dbReference>
<dbReference type="EMBL" id="FNIW01000016">
    <property type="protein sequence ID" value="SDO34202.1"/>
    <property type="molecule type" value="Genomic_DNA"/>
</dbReference>
<name>A0A1H0IS99_9BACT</name>
<feature type="transmembrane region" description="Helical" evidence="1">
    <location>
        <begin position="76"/>
        <end position="97"/>
    </location>
</feature>
<dbReference type="AlphaFoldDB" id="A0A1H0IS99"/>
<reference evidence="4" key="1">
    <citation type="submission" date="2016-10" db="EMBL/GenBank/DDBJ databases">
        <authorList>
            <person name="de Groot N.N."/>
        </authorList>
    </citation>
    <scope>NUCLEOTIDE SEQUENCE [LARGE SCALE GENOMIC DNA]</scope>
    <source>
        <strain evidence="4">BP1-145</strain>
    </source>
</reference>
<dbReference type="RefSeq" id="WP_091854251.1">
    <property type="nucleotide sequence ID" value="NZ_FNIW01000016.1"/>
</dbReference>
<protein>
    <recommendedName>
        <fullName evidence="2">Protein FecR C-terminal domain-containing protein</fullName>
    </recommendedName>
</protein>
<sequence>MEQQDKLDQLVAENQELLALTKQAFVKREVEKESVPVDEEWEKFAAEHADELEALEKDEPHTATIKKLMGIPPYKVAASIIGILFTAGVAFAAIHIVRMVSHPKPQTMQAEQTISAKPTSVLPTDTIKTDTTTTTMPIVFDNVALDKMLPQIASYYNKEVEFQNADARQLRFYFVWKQEETLDVVLHRLNLFESITVELKSDKIVVE</sequence>
<keyword evidence="1" id="KW-0472">Membrane</keyword>
<evidence type="ECO:0000256" key="1">
    <source>
        <dbReference type="SAM" id="Phobius"/>
    </source>
</evidence>
<evidence type="ECO:0000313" key="4">
    <source>
        <dbReference type="Proteomes" id="UP000199134"/>
    </source>
</evidence>
<dbReference type="Gene3D" id="3.55.50.30">
    <property type="match status" value="1"/>
</dbReference>
<keyword evidence="1" id="KW-1133">Transmembrane helix</keyword>
<dbReference type="InterPro" id="IPR032508">
    <property type="entry name" value="FecR_C"/>
</dbReference>
<proteinExistence type="predicted"/>